<dbReference type="PANTHER" id="PTHR43792">
    <property type="entry name" value="GNAT FAMILY, PUTATIVE (AFU_ORTHOLOGUE AFUA_3G00765)-RELATED-RELATED"/>
    <property type="match status" value="1"/>
</dbReference>
<dbReference type="Gene3D" id="3.40.630.30">
    <property type="match status" value="1"/>
</dbReference>
<dbReference type="PANTHER" id="PTHR43792:SF16">
    <property type="entry name" value="N-ACETYLTRANSFERASE DOMAIN-CONTAINING PROTEIN"/>
    <property type="match status" value="1"/>
</dbReference>
<dbReference type="Proteomes" id="UP001211907">
    <property type="component" value="Unassembled WGS sequence"/>
</dbReference>
<dbReference type="SUPFAM" id="SSF47459">
    <property type="entry name" value="HLH, helix-loop-helix DNA-binding domain"/>
    <property type="match status" value="1"/>
</dbReference>
<dbReference type="Pfam" id="PF00010">
    <property type="entry name" value="HLH"/>
    <property type="match status" value="1"/>
</dbReference>
<evidence type="ECO:0000313" key="3">
    <source>
        <dbReference type="EMBL" id="KAJ3135027.1"/>
    </source>
</evidence>
<dbReference type="SUPFAM" id="SSF55729">
    <property type="entry name" value="Acyl-CoA N-acyltransferases (Nat)"/>
    <property type="match status" value="1"/>
</dbReference>
<protein>
    <recommendedName>
        <fullName evidence="5">N-acetyltransferase domain-containing protein</fullName>
    </recommendedName>
</protein>
<evidence type="ECO:0000313" key="4">
    <source>
        <dbReference type="Proteomes" id="UP001211907"/>
    </source>
</evidence>
<dbReference type="InterPro" id="IPR000182">
    <property type="entry name" value="GNAT_dom"/>
</dbReference>
<sequence length="299" mass="33880">MTIPRSLPVPSHPHVHLTGIREEDYDSFCQIYGGDSPRRKAYFQSLVKHSRDNWNQWNNSSNENTSGEPVFPKSWPFIAIRLVTSISDDGTVVGPFLGELSTYRWGYDFEKGTEQYDSLVKINEERLPGDSELIWMIGYSVSADYRRQGIASAAVDVLVEWLHAVMGSKVVVACCAVENIASAGLLARCNFTKVKEYQSSLGRMDYGGMLYWEHVKNGGGVDKRKIYRKNAEKKRRDALKICYERLNTLLPQKARRRPKTDIVELTTEYILELETEGAEKSKLIAELDFAIEKSKGALA</sequence>
<dbReference type="InterPro" id="IPR051531">
    <property type="entry name" value="N-acetyltransferase"/>
</dbReference>
<evidence type="ECO:0000259" key="1">
    <source>
        <dbReference type="PROSITE" id="PS50888"/>
    </source>
</evidence>
<feature type="domain" description="N-acetyltransferase" evidence="2">
    <location>
        <begin position="78"/>
        <end position="232"/>
    </location>
</feature>
<gene>
    <name evidence="3" type="ORF">HK100_003121</name>
</gene>
<dbReference type="EMBL" id="JADGJH010000176">
    <property type="protein sequence ID" value="KAJ3135027.1"/>
    <property type="molecule type" value="Genomic_DNA"/>
</dbReference>
<dbReference type="Gene3D" id="4.10.280.10">
    <property type="entry name" value="Helix-loop-helix DNA-binding domain"/>
    <property type="match status" value="1"/>
</dbReference>
<evidence type="ECO:0000259" key="2">
    <source>
        <dbReference type="PROSITE" id="PS51186"/>
    </source>
</evidence>
<dbReference type="PROSITE" id="PS50888">
    <property type="entry name" value="BHLH"/>
    <property type="match status" value="1"/>
</dbReference>
<comment type="caution">
    <text evidence="3">The sequence shown here is derived from an EMBL/GenBank/DDBJ whole genome shotgun (WGS) entry which is preliminary data.</text>
</comment>
<dbReference type="PROSITE" id="PS51186">
    <property type="entry name" value="GNAT"/>
    <property type="match status" value="1"/>
</dbReference>
<dbReference type="GO" id="GO:0016747">
    <property type="term" value="F:acyltransferase activity, transferring groups other than amino-acyl groups"/>
    <property type="evidence" value="ECO:0007669"/>
    <property type="project" value="InterPro"/>
</dbReference>
<keyword evidence="4" id="KW-1185">Reference proteome</keyword>
<dbReference type="AlphaFoldDB" id="A0AAD5T7P2"/>
<organism evidence="3 4">
    <name type="scientific">Physocladia obscura</name>
    <dbReference type="NCBI Taxonomy" id="109957"/>
    <lineage>
        <taxon>Eukaryota</taxon>
        <taxon>Fungi</taxon>
        <taxon>Fungi incertae sedis</taxon>
        <taxon>Chytridiomycota</taxon>
        <taxon>Chytridiomycota incertae sedis</taxon>
        <taxon>Chytridiomycetes</taxon>
        <taxon>Chytridiales</taxon>
        <taxon>Chytriomycetaceae</taxon>
        <taxon>Physocladia</taxon>
    </lineage>
</organism>
<dbReference type="InterPro" id="IPR016181">
    <property type="entry name" value="Acyl_CoA_acyltransferase"/>
</dbReference>
<dbReference type="SMART" id="SM00353">
    <property type="entry name" value="HLH"/>
    <property type="match status" value="1"/>
</dbReference>
<reference evidence="3" key="1">
    <citation type="submission" date="2020-05" db="EMBL/GenBank/DDBJ databases">
        <title>Phylogenomic resolution of chytrid fungi.</title>
        <authorList>
            <person name="Stajich J.E."/>
            <person name="Amses K."/>
            <person name="Simmons R."/>
            <person name="Seto K."/>
            <person name="Myers J."/>
            <person name="Bonds A."/>
            <person name="Quandt C.A."/>
            <person name="Barry K."/>
            <person name="Liu P."/>
            <person name="Grigoriev I."/>
            <person name="Longcore J.E."/>
            <person name="James T.Y."/>
        </authorList>
    </citation>
    <scope>NUCLEOTIDE SEQUENCE</scope>
    <source>
        <strain evidence="3">JEL0513</strain>
    </source>
</reference>
<dbReference type="Pfam" id="PF13302">
    <property type="entry name" value="Acetyltransf_3"/>
    <property type="match status" value="1"/>
</dbReference>
<name>A0AAD5T7P2_9FUNG</name>
<dbReference type="InterPro" id="IPR011598">
    <property type="entry name" value="bHLH_dom"/>
</dbReference>
<dbReference type="InterPro" id="IPR036638">
    <property type="entry name" value="HLH_DNA-bd_sf"/>
</dbReference>
<evidence type="ECO:0008006" key="5">
    <source>
        <dbReference type="Google" id="ProtNLM"/>
    </source>
</evidence>
<accession>A0AAD5T7P2</accession>
<proteinExistence type="predicted"/>
<dbReference type="GO" id="GO:0046983">
    <property type="term" value="F:protein dimerization activity"/>
    <property type="evidence" value="ECO:0007669"/>
    <property type="project" value="InterPro"/>
</dbReference>
<feature type="domain" description="BHLH" evidence="1">
    <location>
        <begin position="223"/>
        <end position="273"/>
    </location>
</feature>